<name>A0ABD0PKA1_CIRMR</name>
<protein>
    <submittedName>
        <fullName evidence="1">Uncharacterized protein</fullName>
    </submittedName>
</protein>
<dbReference type="Proteomes" id="UP001529510">
    <property type="component" value="Unassembled WGS sequence"/>
</dbReference>
<comment type="caution">
    <text evidence="1">The sequence shown here is derived from an EMBL/GenBank/DDBJ whole genome shotgun (WGS) entry which is preliminary data.</text>
</comment>
<organism evidence="1 2">
    <name type="scientific">Cirrhinus mrigala</name>
    <name type="common">Mrigala</name>
    <dbReference type="NCBI Taxonomy" id="683832"/>
    <lineage>
        <taxon>Eukaryota</taxon>
        <taxon>Metazoa</taxon>
        <taxon>Chordata</taxon>
        <taxon>Craniata</taxon>
        <taxon>Vertebrata</taxon>
        <taxon>Euteleostomi</taxon>
        <taxon>Actinopterygii</taxon>
        <taxon>Neopterygii</taxon>
        <taxon>Teleostei</taxon>
        <taxon>Ostariophysi</taxon>
        <taxon>Cypriniformes</taxon>
        <taxon>Cyprinidae</taxon>
        <taxon>Labeoninae</taxon>
        <taxon>Labeonini</taxon>
        <taxon>Cirrhinus</taxon>
    </lineage>
</organism>
<evidence type="ECO:0000313" key="2">
    <source>
        <dbReference type="Proteomes" id="UP001529510"/>
    </source>
</evidence>
<dbReference type="AlphaFoldDB" id="A0ABD0PKA1"/>
<evidence type="ECO:0000313" key="1">
    <source>
        <dbReference type="EMBL" id="KAL0174294.1"/>
    </source>
</evidence>
<accession>A0ABD0PKA1</accession>
<feature type="non-terminal residue" evidence="1">
    <location>
        <position position="1"/>
    </location>
</feature>
<sequence length="136" mass="15532">HVFLGNERYTDIWHAVCEYSGDGVKPNISWVLPDEDTATTATTEFKNYGIKVEVKSTQEFQLTQYEGKDLICLIQSNLGIDDRRTMRVPKYSISSIEVLNETTLDRRSHGQNEHRLALQENLSNQKILLRAHGNAP</sequence>
<dbReference type="EMBL" id="JAMKFB020000015">
    <property type="protein sequence ID" value="KAL0174294.1"/>
    <property type="molecule type" value="Genomic_DNA"/>
</dbReference>
<reference evidence="1 2" key="1">
    <citation type="submission" date="2024-05" db="EMBL/GenBank/DDBJ databases">
        <title>Genome sequencing and assembly of Indian major carp, Cirrhinus mrigala (Hamilton, 1822).</title>
        <authorList>
            <person name="Mohindra V."/>
            <person name="Chowdhury L.M."/>
            <person name="Lal K."/>
            <person name="Jena J.K."/>
        </authorList>
    </citation>
    <scope>NUCLEOTIDE SEQUENCE [LARGE SCALE GENOMIC DNA]</scope>
    <source>
        <strain evidence="1">CM1030</strain>
        <tissue evidence="1">Blood</tissue>
    </source>
</reference>
<keyword evidence="2" id="KW-1185">Reference proteome</keyword>
<gene>
    <name evidence="1" type="ORF">M9458_030262</name>
</gene>
<feature type="non-terminal residue" evidence="1">
    <location>
        <position position="136"/>
    </location>
</feature>
<proteinExistence type="predicted"/>